<evidence type="ECO:0000313" key="4">
    <source>
        <dbReference type="EMBL" id="KAL3422706.1"/>
    </source>
</evidence>
<keyword evidence="2" id="KW-0732">Signal</keyword>
<protein>
    <submittedName>
        <fullName evidence="4">Aspartic-type</fullName>
    </submittedName>
</protein>
<dbReference type="PANTHER" id="PTHR47966">
    <property type="entry name" value="BETA-SITE APP-CLEAVING ENZYME, ISOFORM A-RELATED"/>
    <property type="match status" value="1"/>
</dbReference>
<dbReference type="PANTHER" id="PTHR47966:SF47">
    <property type="entry name" value="ENDOPEPTIDASE, PUTATIVE (AFU_ORTHOLOGUE AFUA_3G01220)-RELATED"/>
    <property type="match status" value="1"/>
</dbReference>
<organism evidence="4 5">
    <name type="scientific">Phlyctema vagabunda</name>
    <dbReference type="NCBI Taxonomy" id="108571"/>
    <lineage>
        <taxon>Eukaryota</taxon>
        <taxon>Fungi</taxon>
        <taxon>Dikarya</taxon>
        <taxon>Ascomycota</taxon>
        <taxon>Pezizomycotina</taxon>
        <taxon>Leotiomycetes</taxon>
        <taxon>Helotiales</taxon>
        <taxon>Dermateaceae</taxon>
        <taxon>Phlyctema</taxon>
    </lineage>
</organism>
<reference evidence="4 5" key="1">
    <citation type="submission" date="2024-06" db="EMBL/GenBank/DDBJ databases">
        <title>Complete genome of Phlyctema vagabunda strain 19-DSS-EL-015.</title>
        <authorList>
            <person name="Fiorenzani C."/>
        </authorList>
    </citation>
    <scope>NUCLEOTIDE SEQUENCE [LARGE SCALE GENOMIC DNA]</scope>
    <source>
        <strain evidence="4 5">19-DSS-EL-015</strain>
    </source>
</reference>
<accession>A0ABR4PI89</accession>
<dbReference type="PROSITE" id="PS51767">
    <property type="entry name" value="PEPTIDASE_A1"/>
    <property type="match status" value="1"/>
</dbReference>
<feature type="chain" id="PRO_5045123899" evidence="2">
    <location>
        <begin position="20"/>
        <end position="446"/>
    </location>
</feature>
<sequence>MFFTSYLLWGFTLLSLAFASPTGNSGLFKAHVAKRFQDPSLDKIVSTYLSMVRHKFDYISPLQDTLRRRSVTAGVAPTTAIDQTLAWVTKIQVAGNDYYVGIDTGSSDTWIAAKDFKCFDYESAEPLDMSFCQFGPVYTPASDFAPVLDQIFVIRYGDGRFLSGVFSHVDVTLAGISVNQQIGIATEAGCTAAFNISDGLYNKSDDQSRVEHQIPYDPIFTTMYKSEKIAPVFSLAISRATAKKITQFPSCDGYLALGGLPPVKTYGKWARSPIEYVALDYGYYPTSLPYPQFEWYTILAEDFLIQRNPTATYGNDQWAPLPKPATLPRVQIIIDSGTTLDYLPGDMAFLLAAAYQPPAVWDPEMRVFFVACEAIPPRFAIKIAGVIFEVDPRDMINDEGDGTCITTHLPGNPAYPYVIGDVFLRNVLVVFDVGAGELRIRSRGRY</sequence>
<comment type="similarity">
    <text evidence="1">Belongs to the peptidase A1 family.</text>
</comment>
<evidence type="ECO:0000313" key="5">
    <source>
        <dbReference type="Proteomes" id="UP001629113"/>
    </source>
</evidence>
<name>A0ABR4PI89_9HELO</name>
<evidence type="ECO:0000259" key="3">
    <source>
        <dbReference type="PROSITE" id="PS51767"/>
    </source>
</evidence>
<dbReference type="Pfam" id="PF00026">
    <property type="entry name" value="Asp"/>
    <property type="match status" value="1"/>
</dbReference>
<dbReference type="InterPro" id="IPR021109">
    <property type="entry name" value="Peptidase_aspartic_dom_sf"/>
</dbReference>
<dbReference type="SUPFAM" id="SSF50630">
    <property type="entry name" value="Acid proteases"/>
    <property type="match status" value="1"/>
</dbReference>
<dbReference type="InterPro" id="IPR033121">
    <property type="entry name" value="PEPTIDASE_A1"/>
</dbReference>
<proteinExistence type="inferred from homology"/>
<comment type="caution">
    <text evidence="4">The sequence shown here is derived from an EMBL/GenBank/DDBJ whole genome shotgun (WGS) entry which is preliminary data.</text>
</comment>
<dbReference type="PRINTS" id="PR00792">
    <property type="entry name" value="PEPSIN"/>
</dbReference>
<dbReference type="InterPro" id="IPR001461">
    <property type="entry name" value="Aspartic_peptidase_A1"/>
</dbReference>
<dbReference type="CDD" id="cd05471">
    <property type="entry name" value="pepsin_like"/>
    <property type="match status" value="1"/>
</dbReference>
<feature type="signal peptide" evidence="2">
    <location>
        <begin position="1"/>
        <end position="19"/>
    </location>
</feature>
<evidence type="ECO:0000256" key="1">
    <source>
        <dbReference type="ARBA" id="ARBA00007447"/>
    </source>
</evidence>
<dbReference type="EMBL" id="JBFCZG010000005">
    <property type="protein sequence ID" value="KAL3422706.1"/>
    <property type="molecule type" value="Genomic_DNA"/>
</dbReference>
<dbReference type="InterPro" id="IPR034164">
    <property type="entry name" value="Pepsin-like_dom"/>
</dbReference>
<gene>
    <name evidence="4" type="ORF">PVAG01_06862</name>
</gene>
<keyword evidence="5" id="KW-1185">Reference proteome</keyword>
<feature type="domain" description="Peptidase A1" evidence="3">
    <location>
        <begin position="87"/>
        <end position="441"/>
    </location>
</feature>
<evidence type="ECO:0000256" key="2">
    <source>
        <dbReference type="SAM" id="SignalP"/>
    </source>
</evidence>
<dbReference type="Gene3D" id="2.40.70.10">
    <property type="entry name" value="Acid Proteases"/>
    <property type="match status" value="2"/>
</dbReference>
<dbReference type="Proteomes" id="UP001629113">
    <property type="component" value="Unassembled WGS sequence"/>
</dbReference>